<gene>
    <name evidence="1" type="ORF">KME32_34340</name>
</gene>
<proteinExistence type="predicted"/>
<organism evidence="1 2">
    <name type="scientific">Mojavia pulchra JT2-VF2</name>
    <dbReference type="NCBI Taxonomy" id="287848"/>
    <lineage>
        <taxon>Bacteria</taxon>
        <taxon>Bacillati</taxon>
        <taxon>Cyanobacteriota</taxon>
        <taxon>Cyanophyceae</taxon>
        <taxon>Nostocales</taxon>
        <taxon>Nostocaceae</taxon>
    </lineage>
</organism>
<evidence type="ECO:0008006" key="3">
    <source>
        <dbReference type="Google" id="ProtNLM"/>
    </source>
</evidence>
<dbReference type="PANTHER" id="PTHR48050:SF13">
    <property type="entry name" value="STEROL 3-BETA-GLUCOSYLTRANSFERASE UGT80A2"/>
    <property type="match status" value="1"/>
</dbReference>
<dbReference type="InterPro" id="IPR050426">
    <property type="entry name" value="Glycosyltransferase_28"/>
</dbReference>
<dbReference type="AlphaFoldDB" id="A0A951Q764"/>
<reference evidence="1" key="2">
    <citation type="journal article" date="2022" name="Microbiol. Resour. Announc.">
        <title>Metagenome Sequencing to Explore Phylogenomics of Terrestrial Cyanobacteria.</title>
        <authorList>
            <person name="Ward R.D."/>
            <person name="Stajich J.E."/>
            <person name="Johansen J.R."/>
            <person name="Huntemann M."/>
            <person name="Clum A."/>
            <person name="Foster B."/>
            <person name="Foster B."/>
            <person name="Roux S."/>
            <person name="Palaniappan K."/>
            <person name="Varghese N."/>
            <person name="Mukherjee S."/>
            <person name="Reddy T.B.K."/>
            <person name="Daum C."/>
            <person name="Copeland A."/>
            <person name="Chen I.A."/>
            <person name="Ivanova N.N."/>
            <person name="Kyrpides N.C."/>
            <person name="Shapiro N."/>
            <person name="Eloe-Fadrosh E.A."/>
            <person name="Pietrasiak N."/>
        </authorList>
    </citation>
    <scope>NUCLEOTIDE SEQUENCE</scope>
    <source>
        <strain evidence="1">JT2-VF2</strain>
    </source>
</reference>
<dbReference type="Proteomes" id="UP000715781">
    <property type="component" value="Unassembled WGS sequence"/>
</dbReference>
<dbReference type="SUPFAM" id="SSF53756">
    <property type="entry name" value="UDP-Glycosyltransferase/glycogen phosphorylase"/>
    <property type="match status" value="1"/>
</dbReference>
<dbReference type="EMBL" id="JAHHHN010000058">
    <property type="protein sequence ID" value="MBW4566068.1"/>
    <property type="molecule type" value="Genomic_DNA"/>
</dbReference>
<sequence>MEEVPFFADQPVWGQKLAKLGVSPQLIPYKEVSEETLAAAIEAVLGDEAMQLKAQELGEKIRSEDGVANAVNAFHRHLGLIE</sequence>
<reference evidence="1" key="1">
    <citation type="submission" date="2021-05" db="EMBL/GenBank/DDBJ databases">
        <authorList>
            <person name="Pietrasiak N."/>
            <person name="Ward R."/>
            <person name="Stajich J.E."/>
            <person name="Kurbessoian T."/>
        </authorList>
    </citation>
    <scope>NUCLEOTIDE SEQUENCE</scope>
    <source>
        <strain evidence="1">JT2-VF2</strain>
    </source>
</reference>
<evidence type="ECO:0000313" key="2">
    <source>
        <dbReference type="Proteomes" id="UP000715781"/>
    </source>
</evidence>
<dbReference type="PANTHER" id="PTHR48050">
    <property type="entry name" value="STEROL 3-BETA-GLUCOSYLTRANSFERASE"/>
    <property type="match status" value="1"/>
</dbReference>
<evidence type="ECO:0000313" key="1">
    <source>
        <dbReference type="EMBL" id="MBW4566068.1"/>
    </source>
</evidence>
<protein>
    <recommendedName>
        <fullName evidence="3">Glycosyltransferase</fullName>
    </recommendedName>
</protein>
<name>A0A951Q764_9NOST</name>
<accession>A0A951Q764</accession>
<dbReference type="Gene3D" id="3.40.50.2000">
    <property type="entry name" value="Glycogen Phosphorylase B"/>
    <property type="match status" value="1"/>
</dbReference>
<comment type="caution">
    <text evidence="1">The sequence shown here is derived from an EMBL/GenBank/DDBJ whole genome shotgun (WGS) entry which is preliminary data.</text>
</comment>